<protein>
    <submittedName>
        <fullName evidence="1">Uncharacterized protein</fullName>
    </submittedName>
</protein>
<gene>
    <name evidence="1" type="ORF">Mth01_31230</name>
</gene>
<dbReference type="Proteomes" id="UP000610966">
    <property type="component" value="Unassembled WGS sequence"/>
</dbReference>
<dbReference type="EMBL" id="BOOG01000026">
    <property type="protein sequence ID" value="GIH70870.1"/>
    <property type="molecule type" value="Genomic_DNA"/>
</dbReference>
<evidence type="ECO:0000313" key="1">
    <source>
        <dbReference type="EMBL" id="GIH70870.1"/>
    </source>
</evidence>
<comment type="caution">
    <text evidence="1">The sequence shown here is derived from an EMBL/GenBank/DDBJ whole genome shotgun (WGS) entry which is preliminary data.</text>
</comment>
<proteinExistence type="predicted"/>
<accession>A0A8J3R9Q2</accession>
<dbReference type="RefSeq" id="WP_204016572.1">
    <property type="nucleotide sequence ID" value="NZ_BOOG01000026.1"/>
</dbReference>
<reference evidence="1" key="1">
    <citation type="submission" date="2021-01" db="EMBL/GenBank/DDBJ databases">
        <title>Whole genome shotgun sequence of Sphaerimonospora thailandensis NBRC 107569.</title>
        <authorList>
            <person name="Komaki H."/>
            <person name="Tamura T."/>
        </authorList>
    </citation>
    <scope>NUCLEOTIDE SEQUENCE</scope>
    <source>
        <strain evidence="1">NBRC 107569</strain>
    </source>
</reference>
<dbReference type="AlphaFoldDB" id="A0A8J3R9Q2"/>
<sequence length="466" mass="50207">MWWDGFAATEQDVRAIVDDPRWVMLPPVAKAQAIAQRVLTAPDGSRWLFGAHARWYRLDQADGRWHLSAPPSHPAIRSAARPGAPGTPGALGTLGALASPLPSQLIPTGPDFAYDRGSTQAFVGPDVPHEVTDGIRMLIKTHRGVPLDDFPLTGGFGEVFARDVAGTIAVVWGTIMWCAYAPAFDGNEALLSAFGEFLARPLPGDDWVRWLPMGSFDALITLYAERMRSGAEQAGLHLASVITETAAVLRADDRFRPRADALIAMVGPLPTQPWLDHHALLSGAVRQAWLARCPPHLAAATLPELSPGDHFRHSLYDMVEALGYLAPRGMDPRTTAAALVAADVAGVCGTTEPYWAPGASGTADIVARLYPWIDDELRNALYVALSDPWHPLRGCWPRNGALPIAFLPPDRNTSAALLGSAYATGLAWCRLTGMSMPSNGFAVCRAVVQCLIHERDDPLPPMPTEP</sequence>
<name>A0A8J3R9Q2_9ACTN</name>
<keyword evidence="2" id="KW-1185">Reference proteome</keyword>
<organism evidence="1 2">
    <name type="scientific">Sphaerimonospora thailandensis</name>
    <dbReference type="NCBI Taxonomy" id="795644"/>
    <lineage>
        <taxon>Bacteria</taxon>
        <taxon>Bacillati</taxon>
        <taxon>Actinomycetota</taxon>
        <taxon>Actinomycetes</taxon>
        <taxon>Streptosporangiales</taxon>
        <taxon>Streptosporangiaceae</taxon>
        <taxon>Sphaerimonospora</taxon>
    </lineage>
</organism>
<evidence type="ECO:0000313" key="2">
    <source>
        <dbReference type="Proteomes" id="UP000610966"/>
    </source>
</evidence>